<feature type="region of interest" description="Disordered" evidence="1">
    <location>
        <begin position="481"/>
        <end position="508"/>
    </location>
</feature>
<sequence>MDYVLSLSCRLFFLSLFLSGAPQVLGRLHNVSVDHCDERINYSRGWTESGTSNTKLFYGGHYHFTNVSGAFAELKFTGVGIYYQSPLWPFLASARLTLDGSLLQQADLQNHTDTRSINDEDDIETLTTSIAWGVGGLANGTHTLRLEHGGKGGFLLLDGFIYTTAEPDYPPNDQPHSPASPSTAIYNAEKSPTSTSSDGGSNSTPIVIGAVIGVVLGMAGIVIGALLVRYRKPLISRYGRFIGMSDEHSLPRYFPPSSSPPAPPSPAAKSGCSSESVATTHADRGTQFNPTTTTLAASSDISKPKYGLRTLSIDYWRRKSLPPVPPLPNTFPGSTTSLRKKLSRMGSSRQNAGPPPPVDTSATGLKKNTSVKSATSSFFPAEAAPGSVYIPSDNERTKSPTIGVSESSRDYPDHVQDLLPRNYSMTSMRTTNRKQSHSSVSPSTSSDTPVSSSPEILGKEYTFPRRETIKSAKSLFAIVEDPNPEQAGDGSALRLAQRSASASATAVRRKSFGRLRVEKEKWRRRKLPAIPLSPQGPRAQSVRSSRPSFSLSAYTRSPTAEGNNSEPSLSPSSANSHSTARQSRPLPPSPASPPVSNGQWQGPETPNGLPSYAQSVASKKTVAEVSVLPSPPSTVSLSYPRPESTHSIETLPGSDDGLSLDHESTSADVTPHKLEYPRGSIISQPQAERVIFFARDLRSASPSAVSYPLPALLITEPTAHSPMSSFSSASSSRPEKDSLSVSSEPTPRPNRDAKSRSIVSENARRRHVKQKSDASVTFSTESDSHVPPFSLRLPPRFVHSKTADSIPLRRVKETIESDFRIPPRSVPATPSEHSWYAKSNPPSFMTAKHEKLQVAEGTLMQLTGTDASKTERVSAASIPPSLPVTQPLSISHTAKGIRRKPPPALFVSSAGSGSNEESQAAQVSKNMEASSSFPLPPPSPTPHTPVPDVPPTVQSLSPRPSARRRGKVWDEQGRKAQRGSSLSPSPLAKTFLLNQDPS</sequence>
<dbReference type="AlphaFoldDB" id="A0AAW0C8K3"/>
<keyword evidence="5" id="KW-1185">Reference proteome</keyword>
<feature type="compositionally biased region" description="Polar residues" evidence="1">
    <location>
        <begin position="909"/>
        <end position="929"/>
    </location>
</feature>
<feature type="region of interest" description="Disordered" evidence="1">
    <location>
        <begin position="892"/>
        <end position="998"/>
    </location>
</feature>
<proteinExistence type="predicted"/>
<feature type="transmembrane region" description="Helical" evidence="2">
    <location>
        <begin position="206"/>
        <end position="228"/>
    </location>
</feature>
<evidence type="ECO:0000256" key="2">
    <source>
        <dbReference type="SAM" id="Phobius"/>
    </source>
</evidence>
<evidence type="ECO:0000313" key="5">
    <source>
        <dbReference type="Proteomes" id="UP001383192"/>
    </source>
</evidence>
<keyword evidence="2" id="KW-1133">Transmembrane helix</keyword>
<keyword evidence="2" id="KW-0472">Membrane</keyword>
<accession>A0AAW0C8K3</accession>
<dbReference type="EMBL" id="JAYKXP010000057">
    <property type="protein sequence ID" value="KAK7034499.1"/>
    <property type="molecule type" value="Genomic_DNA"/>
</dbReference>
<feature type="compositionally biased region" description="Low complexity" evidence="1">
    <location>
        <begin position="563"/>
        <end position="578"/>
    </location>
</feature>
<feature type="region of interest" description="Disordered" evidence="1">
    <location>
        <begin position="868"/>
        <end position="887"/>
    </location>
</feature>
<feature type="compositionally biased region" description="Polar residues" evidence="1">
    <location>
        <begin position="553"/>
        <end position="562"/>
    </location>
</feature>
<feature type="region of interest" description="Disordered" evidence="1">
    <location>
        <begin position="167"/>
        <end position="202"/>
    </location>
</feature>
<feature type="compositionally biased region" description="Pro residues" evidence="1">
    <location>
        <begin position="934"/>
        <end position="950"/>
    </location>
</feature>
<feature type="compositionally biased region" description="Polar residues" evidence="1">
    <location>
        <begin position="286"/>
        <end position="296"/>
    </location>
</feature>
<feature type="compositionally biased region" description="Basic and acidic residues" evidence="1">
    <location>
        <begin position="659"/>
        <end position="672"/>
    </location>
</feature>
<feature type="region of interest" description="Disordered" evidence="1">
    <location>
        <begin position="526"/>
        <end position="672"/>
    </location>
</feature>
<name>A0AAW0C8K3_9AGAR</name>
<feature type="region of interest" description="Disordered" evidence="1">
    <location>
        <begin position="384"/>
        <end position="415"/>
    </location>
</feature>
<feature type="compositionally biased region" description="Low complexity" evidence="1">
    <location>
        <begin position="625"/>
        <end position="638"/>
    </location>
</feature>
<feature type="region of interest" description="Disordered" evidence="1">
    <location>
        <begin position="718"/>
        <end position="790"/>
    </location>
</feature>
<keyword evidence="2" id="KW-0812">Transmembrane</keyword>
<feature type="region of interest" description="Disordered" evidence="1">
    <location>
        <begin position="252"/>
        <end position="296"/>
    </location>
</feature>
<feature type="compositionally biased region" description="Polar residues" evidence="1">
    <location>
        <begin position="174"/>
        <end position="185"/>
    </location>
</feature>
<evidence type="ECO:0008006" key="6">
    <source>
        <dbReference type="Google" id="ProtNLM"/>
    </source>
</evidence>
<feature type="signal peptide" evidence="3">
    <location>
        <begin position="1"/>
        <end position="26"/>
    </location>
</feature>
<protein>
    <recommendedName>
        <fullName evidence="6">Transmembrane protein</fullName>
    </recommendedName>
</protein>
<feature type="compositionally biased region" description="Low complexity" evidence="1">
    <location>
        <begin position="491"/>
        <end position="506"/>
    </location>
</feature>
<feature type="compositionally biased region" description="Low complexity" evidence="1">
    <location>
        <begin position="437"/>
        <end position="454"/>
    </location>
</feature>
<feature type="compositionally biased region" description="Low complexity" evidence="1">
    <location>
        <begin position="721"/>
        <end position="732"/>
    </location>
</feature>
<dbReference type="Proteomes" id="UP001383192">
    <property type="component" value="Unassembled WGS sequence"/>
</dbReference>
<evidence type="ECO:0000256" key="3">
    <source>
        <dbReference type="SAM" id="SignalP"/>
    </source>
</evidence>
<evidence type="ECO:0000256" key="1">
    <source>
        <dbReference type="SAM" id="MobiDB-lite"/>
    </source>
</evidence>
<feature type="compositionally biased region" description="Low complexity" evidence="1">
    <location>
        <begin position="541"/>
        <end position="552"/>
    </location>
</feature>
<comment type="caution">
    <text evidence="4">The sequence shown here is derived from an EMBL/GenBank/DDBJ whole genome shotgun (WGS) entry which is preliminary data.</text>
</comment>
<reference evidence="4 5" key="1">
    <citation type="submission" date="2024-01" db="EMBL/GenBank/DDBJ databases">
        <title>A draft genome for a cacao thread blight-causing isolate of Paramarasmius palmivorus.</title>
        <authorList>
            <person name="Baruah I.K."/>
            <person name="Bukari Y."/>
            <person name="Amoako-Attah I."/>
            <person name="Meinhardt L.W."/>
            <person name="Bailey B.A."/>
            <person name="Cohen S.P."/>
        </authorList>
    </citation>
    <scope>NUCLEOTIDE SEQUENCE [LARGE SCALE GENOMIC DNA]</scope>
    <source>
        <strain evidence="4 5">GH-12</strain>
    </source>
</reference>
<organism evidence="4 5">
    <name type="scientific">Paramarasmius palmivorus</name>
    <dbReference type="NCBI Taxonomy" id="297713"/>
    <lineage>
        <taxon>Eukaryota</taxon>
        <taxon>Fungi</taxon>
        <taxon>Dikarya</taxon>
        <taxon>Basidiomycota</taxon>
        <taxon>Agaricomycotina</taxon>
        <taxon>Agaricomycetes</taxon>
        <taxon>Agaricomycetidae</taxon>
        <taxon>Agaricales</taxon>
        <taxon>Marasmiineae</taxon>
        <taxon>Marasmiaceae</taxon>
        <taxon>Paramarasmius</taxon>
    </lineage>
</organism>
<dbReference type="Gene3D" id="2.60.120.260">
    <property type="entry name" value="Galactose-binding domain-like"/>
    <property type="match status" value="1"/>
</dbReference>
<gene>
    <name evidence="4" type="ORF">VNI00_012346</name>
</gene>
<keyword evidence="3" id="KW-0732">Signal</keyword>
<feature type="chain" id="PRO_5043990337" description="Transmembrane protein" evidence="3">
    <location>
        <begin position="27"/>
        <end position="998"/>
    </location>
</feature>
<feature type="compositionally biased region" description="Pro residues" evidence="1">
    <location>
        <begin position="253"/>
        <end position="266"/>
    </location>
</feature>
<feature type="region of interest" description="Disordered" evidence="1">
    <location>
        <begin position="322"/>
        <end position="369"/>
    </location>
</feature>
<feature type="compositionally biased region" description="Low complexity" evidence="1">
    <location>
        <begin position="191"/>
        <end position="202"/>
    </location>
</feature>
<evidence type="ECO:0000313" key="4">
    <source>
        <dbReference type="EMBL" id="KAK7034499.1"/>
    </source>
</evidence>
<feature type="region of interest" description="Disordered" evidence="1">
    <location>
        <begin position="427"/>
        <end position="462"/>
    </location>
</feature>
<feature type="compositionally biased region" description="Polar residues" evidence="1">
    <location>
        <begin position="360"/>
        <end position="369"/>
    </location>
</feature>